<accession>A0ABV7LE25</accession>
<keyword evidence="4" id="KW-0460">Magnesium</keyword>
<feature type="region of interest" description="Disordered" evidence="5">
    <location>
        <begin position="1"/>
        <end position="21"/>
    </location>
</feature>
<dbReference type="PIRSF" id="PIRSF006806">
    <property type="entry name" value="FTHF_cligase"/>
    <property type="match status" value="1"/>
</dbReference>
<sequence length="216" mass="23141">MNVVDGRQPSRGGAGGLRDPAAAKAALRDEARLRRDMIAPAARAEHARVIARRFMDELLPRLVGAAPVSVISAYWPIRSEVDPQPLLELLAQAGYVTCLPVVAHPRLIFRVWRPGDPLADAGFGTRGPTAGAPERDPDLVVTPCLAFDRDGGRLGYGAGHFDRALARLRAARPGVRAVALAFAAQERVTTFSQPHDQPLDAIVTERELVLPGRAGA</sequence>
<proteinExistence type="inferred from homology"/>
<comment type="catalytic activity">
    <reaction evidence="4">
        <text>(6S)-5-formyl-5,6,7,8-tetrahydrofolate + ATP = (6R)-5,10-methenyltetrahydrofolate + ADP + phosphate</text>
        <dbReference type="Rhea" id="RHEA:10488"/>
        <dbReference type="ChEBI" id="CHEBI:30616"/>
        <dbReference type="ChEBI" id="CHEBI:43474"/>
        <dbReference type="ChEBI" id="CHEBI:57455"/>
        <dbReference type="ChEBI" id="CHEBI:57457"/>
        <dbReference type="ChEBI" id="CHEBI:456216"/>
        <dbReference type="EC" id="6.3.3.2"/>
    </reaction>
</comment>
<evidence type="ECO:0000256" key="5">
    <source>
        <dbReference type="SAM" id="MobiDB-lite"/>
    </source>
</evidence>
<evidence type="ECO:0000256" key="1">
    <source>
        <dbReference type="ARBA" id="ARBA00010638"/>
    </source>
</evidence>
<evidence type="ECO:0000256" key="4">
    <source>
        <dbReference type="RuleBase" id="RU361279"/>
    </source>
</evidence>
<dbReference type="PANTHER" id="PTHR23407:SF1">
    <property type="entry name" value="5-FORMYLTETRAHYDROFOLATE CYCLO-LIGASE"/>
    <property type="match status" value="1"/>
</dbReference>
<organism evidence="6 7">
    <name type="scientific">Camelimonas abortus</name>
    <dbReference type="NCBI Taxonomy" id="1017184"/>
    <lineage>
        <taxon>Bacteria</taxon>
        <taxon>Pseudomonadati</taxon>
        <taxon>Pseudomonadota</taxon>
        <taxon>Alphaproteobacteria</taxon>
        <taxon>Hyphomicrobiales</taxon>
        <taxon>Chelatococcaceae</taxon>
        <taxon>Camelimonas</taxon>
    </lineage>
</organism>
<evidence type="ECO:0000313" key="7">
    <source>
        <dbReference type="Proteomes" id="UP001595536"/>
    </source>
</evidence>
<dbReference type="PANTHER" id="PTHR23407">
    <property type="entry name" value="ATPASE INHIBITOR/5-FORMYLTETRAHYDROFOLATE CYCLO-LIGASE"/>
    <property type="match status" value="1"/>
</dbReference>
<dbReference type="EC" id="6.3.3.2" evidence="4"/>
<dbReference type="RefSeq" id="WP_376831474.1">
    <property type="nucleotide sequence ID" value="NZ_JBHLWR010000006.1"/>
</dbReference>
<reference evidence="7" key="1">
    <citation type="journal article" date="2019" name="Int. J. Syst. Evol. Microbiol.">
        <title>The Global Catalogue of Microorganisms (GCM) 10K type strain sequencing project: providing services to taxonomists for standard genome sequencing and annotation.</title>
        <authorList>
            <consortium name="The Broad Institute Genomics Platform"/>
            <consortium name="The Broad Institute Genome Sequencing Center for Infectious Disease"/>
            <person name="Wu L."/>
            <person name="Ma J."/>
        </authorList>
    </citation>
    <scope>NUCLEOTIDE SEQUENCE [LARGE SCALE GENOMIC DNA]</scope>
    <source>
        <strain evidence="7">CCM 7941</strain>
    </source>
</reference>
<keyword evidence="3 4" id="KW-0067">ATP-binding</keyword>
<evidence type="ECO:0000313" key="6">
    <source>
        <dbReference type="EMBL" id="MFC3266019.1"/>
    </source>
</evidence>
<name>A0ABV7LE25_9HYPH</name>
<dbReference type="InterPro" id="IPR002698">
    <property type="entry name" value="FTHF_cligase"/>
</dbReference>
<dbReference type="NCBIfam" id="TIGR02727">
    <property type="entry name" value="MTHFS_bact"/>
    <property type="match status" value="1"/>
</dbReference>
<protein>
    <recommendedName>
        <fullName evidence="4">5-formyltetrahydrofolate cyclo-ligase</fullName>
        <ecNumber evidence="4">6.3.3.2</ecNumber>
    </recommendedName>
</protein>
<dbReference type="InterPro" id="IPR037171">
    <property type="entry name" value="NagB/RpiA_transferase-like"/>
</dbReference>
<keyword evidence="6" id="KW-0436">Ligase</keyword>
<comment type="caution">
    <text evidence="6">The sequence shown here is derived from an EMBL/GenBank/DDBJ whole genome shotgun (WGS) entry which is preliminary data.</text>
</comment>
<comment type="similarity">
    <text evidence="1 4">Belongs to the 5-formyltetrahydrofolate cyclo-ligase family.</text>
</comment>
<comment type="cofactor">
    <cofactor evidence="4">
        <name>Mg(2+)</name>
        <dbReference type="ChEBI" id="CHEBI:18420"/>
    </cofactor>
</comment>
<dbReference type="EMBL" id="JBHRUV010000029">
    <property type="protein sequence ID" value="MFC3266019.1"/>
    <property type="molecule type" value="Genomic_DNA"/>
</dbReference>
<dbReference type="Proteomes" id="UP001595536">
    <property type="component" value="Unassembled WGS sequence"/>
</dbReference>
<evidence type="ECO:0000256" key="2">
    <source>
        <dbReference type="ARBA" id="ARBA00022741"/>
    </source>
</evidence>
<dbReference type="InterPro" id="IPR024185">
    <property type="entry name" value="FTHF_cligase-like_sf"/>
</dbReference>
<dbReference type="Pfam" id="PF01812">
    <property type="entry name" value="5-FTHF_cyc-lig"/>
    <property type="match status" value="1"/>
</dbReference>
<keyword evidence="4" id="KW-0479">Metal-binding</keyword>
<keyword evidence="7" id="KW-1185">Reference proteome</keyword>
<dbReference type="SUPFAM" id="SSF100950">
    <property type="entry name" value="NagB/RpiA/CoA transferase-like"/>
    <property type="match status" value="1"/>
</dbReference>
<dbReference type="Gene3D" id="3.40.50.10420">
    <property type="entry name" value="NagB/RpiA/CoA transferase-like"/>
    <property type="match status" value="1"/>
</dbReference>
<evidence type="ECO:0000256" key="3">
    <source>
        <dbReference type="ARBA" id="ARBA00022840"/>
    </source>
</evidence>
<gene>
    <name evidence="6" type="ORF">ACFOEX_06605</name>
</gene>
<keyword evidence="2 4" id="KW-0547">Nucleotide-binding</keyword>
<dbReference type="GO" id="GO:0030272">
    <property type="term" value="F:5-formyltetrahydrofolate cyclo-ligase activity"/>
    <property type="evidence" value="ECO:0007669"/>
    <property type="project" value="UniProtKB-EC"/>
</dbReference>